<organism evidence="1 2">
    <name type="scientific">Rattus norvegicus</name>
    <name type="common">Rat</name>
    <dbReference type="NCBI Taxonomy" id="10116"/>
    <lineage>
        <taxon>Eukaryota</taxon>
        <taxon>Metazoa</taxon>
        <taxon>Chordata</taxon>
        <taxon>Craniata</taxon>
        <taxon>Vertebrata</taxon>
        <taxon>Euteleostomi</taxon>
        <taxon>Mammalia</taxon>
        <taxon>Eutheria</taxon>
        <taxon>Euarchontoglires</taxon>
        <taxon>Glires</taxon>
        <taxon>Rodentia</taxon>
        <taxon>Myomorpha</taxon>
        <taxon>Muroidea</taxon>
        <taxon>Muridae</taxon>
        <taxon>Murinae</taxon>
        <taxon>Rattus</taxon>
    </lineage>
</organism>
<feature type="non-terminal residue" evidence="1">
    <location>
        <position position="34"/>
    </location>
</feature>
<proteinExistence type="predicted"/>
<reference evidence="2" key="1">
    <citation type="submission" date="2005-09" db="EMBL/GenBank/DDBJ databases">
        <authorList>
            <person name="Mural R.J."/>
            <person name="Li P.W."/>
            <person name="Adams M.D."/>
            <person name="Amanatides P.G."/>
            <person name="Baden-Tillson H."/>
            <person name="Barnstead M."/>
            <person name="Chin S.H."/>
            <person name="Dew I."/>
            <person name="Evans C.A."/>
            <person name="Ferriera S."/>
            <person name="Flanigan M."/>
            <person name="Fosler C."/>
            <person name="Glodek A."/>
            <person name="Gu Z."/>
            <person name="Holt R.A."/>
            <person name="Jennings D."/>
            <person name="Kraft C.L."/>
            <person name="Lu F."/>
            <person name="Nguyen T."/>
            <person name="Nusskern D.R."/>
            <person name="Pfannkoch C.M."/>
            <person name="Sitter C."/>
            <person name="Sutton G.G."/>
            <person name="Venter J.C."/>
            <person name="Wang Z."/>
            <person name="Woodage T."/>
            <person name="Zheng X.H."/>
            <person name="Zhong F."/>
        </authorList>
    </citation>
    <scope>NUCLEOTIDE SEQUENCE [LARGE SCALE GENOMIC DNA]</scope>
    <source>
        <strain>BN</strain>
        <strain evidence="2">Sprague-Dawley</strain>
    </source>
</reference>
<protein>
    <submittedName>
        <fullName evidence="1">RCG58790</fullName>
    </submittedName>
</protein>
<dbReference type="EMBL" id="CH473989">
    <property type="protein sequence ID" value="EDM10767.1"/>
    <property type="molecule type" value="Genomic_DNA"/>
</dbReference>
<name>A6JLK2_RAT</name>
<accession>A6JLK2</accession>
<evidence type="ECO:0000313" key="2">
    <source>
        <dbReference type="Proteomes" id="UP000234681"/>
    </source>
</evidence>
<dbReference type="AlphaFoldDB" id="A6JLK2"/>
<evidence type="ECO:0000313" key="1">
    <source>
        <dbReference type="EMBL" id="EDM10767.1"/>
    </source>
</evidence>
<dbReference type="Proteomes" id="UP000234681">
    <property type="component" value="Chromosome 11"/>
</dbReference>
<gene>
    <name evidence="1" type="ORF">rCG_58790</name>
</gene>
<sequence length="34" mass="3836">MVETSNWMSVNKPSDTLLHPDPWCADNGVCTHIH</sequence>